<name>S3D3T8_GLAL2</name>
<organism evidence="1 2">
    <name type="scientific">Glarea lozoyensis (strain ATCC 20868 / MF5171)</name>
    <dbReference type="NCBI Taxonomy" id="1116229"/>
    <lineage>
        <taxon>Eukaryota</taxon>
        <taxon>Fungi</taxon>
        <taxon>Dikarya</taxon>
        <taxon>Ascomycota</taxon>
        <taxon>Pezizomycotina</taxon>
        <taxon>Leotiomycetes</taxon>
        <taxon>Helotiales</taxon>
        <taxon>Helotiaceae</taxon>
        <taxon>Glarea</taxon>
    </lineage>
</organism>
<evidence type="ECO:0000313" key="1">
    <source>
        <dbReference type="EMBL" id="EPE33142.1"/>
    </source>
</evidence>
<gene>
    <name evidence="1" type="ORF">GLAREA_06154</name>
</gene>
<sequence length="125" mass="14286">MSTADTPPTYAPKPQDPKLYEPKYYEPKHYSHLISFPPIQGSTDLVRTWLKKWFEVHELRSDEVGKCVGKVYWNGHDLNDVDGLGRHEVVSQLVAWGFERGYAFGIAVDIERARGVRRIRGGGGW</sequence>
<dbReference type="AlphaFoldDB" id="S3D3T8"/>
<dbReference type="HOGENOM" id="CLU_1992861_0_0_1"/>
<protein>
    <submittedName>
        <fullName evidence="1">Uncharacterized protein</fullName>
    </submittedName>
</protein>
<reference evidence="1 2" key="1">
    <citation type="journal article" date="2013" name="BMC Genomics">
        <title>Genomics-driven discovery of the pneumocandin biosynthetic gene cluster in the fungus Glarea lozoyensis.</title>
        <authorList>
            <person name="Chen L."/>
            <person name="Yue Q."/>
            <person name="Zhang X."/>
            <person name="Xiang M."/>
            <person name="Wang C."/>
            <person name="Li S."/>
            <person name="Che Y."/>
            <person name="Ortiz-Lopez F.J."/>
            <person name="Bills G.F."/>
            <person name="Liu X."/>
            <person name="An Z."/>
        </authorList>
    </citation>
    <scope>NUCLEOTIDE SEQUENCE [LARGE SCALE GENOMIC DNA]</scope>
    <source>
        <strain evidence="2">ATCC 20868 / MF5171</strain>
    </source>
</reference>
<dbReference type="EMBL" id="KE145358">
    <property type="protein sequence ID" value="EPE33142.1"/>
    <property type="molecule type" value="Genomic_DNA"/>
</dbReference>
<dbReference type="RefSeq" id="XP_008079759.1">
    <property type="nucleotide sequence ID" value="XM_008081568.1"/>
</dbReference>
<dbReference type="KEGG" id="glz:GLAREA_06154"/>
<dbReference type="Proteomes" id="UP000016922">
    <property type="component" value="Unassembled WGS sequence"/>
</dbReference>
<accession>S3D3T8</accession>
<keyword evidence="2" id="KW-1185">Reference proteome</keyword>
<dbReference type="GeneID" id="19465208"/>
<proteinExistence type="predicted"/>
<evidence type="ECO:0000313" key="2">
    <source>
        <dbReference type="Proteomes" id="UP000016922"/>
    </source>
</evidence>